<dbReference type="PANTHER" id="PTHR23150">
    <property type="entry name" value="SULFATASE MODIFYING FACTOR 1, 2"/>
    <property type="match status" value="1"/>
</dbReference>
<dbReference type="PANTHER" id="PTHR23150:SF19">
    <property type="entry name" value="FORMYLGLYCINE-GENERATING ENZYME"/>
    <property type="match status" value="1"/>
</dbReference>
<dbReference type="EMBL" id="FO203503">
    <property type="protein sequence ID" value="CCK80675.1"/>
    <property type="molecule type" value="Genomic_DNA"/>
</dbReference>
<dbReference type="Proteomes" id="UP000007347">
    <property type="component" value="Chromosome"/>
</dbReference>
<name>K0NIA0_DESTT</name>
<protein>
    <recommendedName>
        <fullName evidence="1">Sulfatase-modifying factor enzyme-like domain-containing protein</fullName>
    </recommendedName>
</protein>
<dbReference type="HOGENOM" id="CLU_012431_2_2_7"/>
<gene>
    <name evidence="2" type="ordered locus">TOL2_C25140</name>
</gene>
<dbReference type="AlphaFoldDB" id="K0NIA0"/>
<dbReference type="InterPro" id="IPR051043">
    <property type="entry name" value="Sulfatase_Mod_Factor_Kinase"/>
</dbReference>
<dbReference type="OrthoDB" id="9768004at2"/>
<accession>K0NIA0</accession>
<reference evidence="2 3" key="1">
    <citation type="journal article" date="2013" name="Environ. Microbiol.">
        <title>Complete genome, catabolic sub-proteomes and key-metabolites of Desulfobacula toluolica Tol2, a marine, aromatic compound-degrading, sulfate-reducing bacterium.</title>
        <authorList>
            <person name="Wohlbrand L."/>
            <person name="Jacob J.H."/>
            <person name="Kube M."/>
            <person name="Mussmann M."/>
            <person name="Jarling R."/>
            <person name="Beck A."/>
            <person name="Amann R."/>
            <person name="Wilkes H."/>
            <person name="Reinhardt R."/>
            <person name="Rabus R."/>
        </authorList>
    </citation>
    <scope>NUCLEOTIDE SEQUENCE [LARGE SCALE GENOMIC DNA]</scope>
    <source>
        <strain evidence="3">DSM 7467 / Tol2</strain>
    </source>
</reference>
<proteinExistence type="predicted"/>
<dbReference type="Pfam" id="PF03781">
    <property type="entry name" value="FGE-sulfatase"/>
    <property type="match status" value="1"/>
</dbReference>
<dbReference type="KEGG" id="dto:TOL2_C25140"/>
<evidence type="ECO:0000313" key="3">
    <source>
        <dbReference type="Proteomes" id="UP000007347"/>
    </source>
</evidence>
<dbReference type="STRING" id="651182.TOL2_C25140"/>
<dbReference type="GO" id="GO:0120147">
    <property type="term" value="F:formylglycine-generating oxidase activity"/>
    <property type="evidence" value="ECO:0007669"/>
    <property type="project" value="TreeGrafter"/>
</dbReference>
<evidence type="ECO:0000313" key="2">
    <source>
        <dbReference type="EMBL" id="CCK80675.1"/>
    </source>
</evidence>
<sequence length="153" mass="16838">MYDDSKKFITKLNQQSGNTFKLPTEAQWEYAARSGGKDQTYAGGNDADAVAWYDANSGYKTHKVGTKASNGLGIFDMSGNVWEWCEDVYDKKAYSKHGRNNPAVTSGGVSRVCRGGGWCNDRGSVRAANRFGDSADYRNGDLGFRLCLPQVRQ</sequence>
<dbReference type="RefSeq" id="WP_014957981.1">
    <property type="nucleotide sequence ID" value="NC_018645.1"/>
</dbReference>
<evidence type="ECO:0000259" key="1">
    <source>
        <dbReference type="Pfam" id="PF03781"/>
    </source>
</evidence>
<dbReference type="InterPro" id="IPR016187">
    <property type="entry name" value="CTDL_fold"/>
</dbReference>
<organism evidence="2 3">
    <name type="scientific">Desulfobacula toluolica (strain DSM 7467 / Tol2)</name>
    <dbReference type="NCBI Taxonomy" id="651182"/>
    <lineage>
        <taxon>Bacteria</taxon>
        <taxon>Pseudomonadati</taxon>
        <taxon>Thermodesulfobacteriota</taxon>
        <taxon>Desulfobacteria</taxon>
        <taxon>Desulfobacterales</taxon>
        <taxon>Desulfobacteraceae</taxon>
        <taxon>Desulfobacula</taxon>
    </lineage>
</organism>
<keyword evidence="3" id="KW-1185">Reference proteome</keyword>
<dbReference type="SUPFAM" id="SSF56436">
    <property type="entry name" value="C-type lectin-like"/>
    <property type="match status" value="1"/>
</dbReference>
<dbReference type="InterPro" id="IPR042095">
    <property type="entry name" value="SUMF_sf"/>
</dbReference>
<dbReference type="InterPro" id="IPR005532">
    <property type="entry name" value="SUMF_dom"/>
</dbReference>
<feature type="domain" description="Sulfatase-modifying factor enzyme-like" evidence="1">
    <location>
        <begin position="2"/>
        <end position="146"/>
    </location>
</feature>
<dbReference type="Gene3D" id="3.90.1580.10">
    <property type="entry name" value="paralog of FGE (formylglycine-generating enzyme)"/>
    <property type="match status" value="1"/>
</dbReference>